<dbReference type="OrthoDB" id="2899486at2"/>
<dbReference type="KEGG" id="bsu:BSU20130"/>
<organism evidence="1">
    <name type="scientific">Bacillus subtilis (strain 168)</name>
    <dbReference type="NCBI Taxonomy" id="224308"/>
    <lineage>
        <taxon>Bacteria</taxon>
        <taxon>Bacillati</taxon>
        <taxon>Bacillota</taxon>
        <taxon>Bacilli</taxon>
        <taxon>Bacillales</taxon>
        <taxon>Bacillaceae</taxon>
        <taxon>Bacillus</taxon>
    </lineage>
</organism>
<dbReference type="AlphaFoldDB" id="A0A6M3ZHY1"/>
<proteinExistence type="predicted"/>
<evidence type="ECO:0000313" key="1">
    <source>
        <dbReference type="EMBL" id="QJP88742.1"/>
    </source>
</evidence>
<gene>
    <name evidence="1" type="ORF">HIR78_12245</name>
</gene>
<dbReference type="EMBL" id="CP052842">
    <property type="protein sequence ID" value="QJP88742.1"/>
    <property type="molecule type" value="Genomic_DNA"/>
</dbReference>
<dbReference type="RefSeq" id="WP_004399442.1">
    <property type="nucleotide sequence ID" value="NC_000964.3"/>
</dbReference>
<protein>
    <submittedName>
        <fullName evidence="1">Uncharacterized protein</fullName>
    </submittedName>
</protein>
<name>A0A6M3ZHY1_BACSU</name>
<accession>A0A6M3ZHY1</accession>
<reference evidence="1" key="1">
    <citation type="submission" date="2020-04" db="EMBL/GenBank/DDBJ databases">
        <title>Phage recombination drives evolution of spore-forming Bacilli.</title>
        <authorList>
            <person name="Dragos A."/>
            <person name="Kovacs A.T."/>
        </authorList>
    </citation>
    <scope>NUCLEOTIDE SEQUENCE</scope>
    <source>
        <strain evidence="1">168</strain>
    </source>
</reference>
<sequence>MILKEIAVYEETLNKHLPNETRMVLHYKNVEATENEDKITVRISNDLLVYKWVELGGVSKGTYKMKMTSLEDETSEVNVKIERIQMNSDRDLAVEIEFNVLNPFQSVVGVPGIHSFSIKG</sequence>